<feature type="compositionally biased region" description="Low complexity" evidence="9">
    <location>
        <begin position="388"/>
        <end position="401"/>
    </location>
</feature>
<dbReference type="GO" id="GO:0006368">
    <property type="term" value="P:transcription elongation by RNA polymerase II"/>
    <property type="evidence" value="ECO:0007669"/>
    <property type="project" value="TreeGrafter"/>
</dbReference>
<dbReference type="InterPro" id="IPR011011">
    <property type="entry name" value="Znf_FYVE_PHD"/>
</dbReference>
<evidence type="ECO:0000256" key="4">
    <source>
        <dbReference type="ARBA" id="ARBA00022723"/>
    </source>
</evidence>
<name>A0AAN6JWM4_9BASI</name>
<dbReference type="Pfam" id="PF07744">
    <property type="entry name" value="SPOC"/>
    <property type="match status" value="1"/>
</dbReference>
<feature type="compositionally biased region" description="Low complexity" evidence="9">
    <location>
        <begin position="291"/>
        <end position="309"/>
    </location>
</feature>
<feature type="compositionally biased region" description="Low complexity" evidence="9">
    <location>
        <begin position="849"/>
        <end position="875"/>
    </location>
</feature>
<evidence type="ECO:0000256" key="2">
    <source>
        <dbReference type="ARBA" id="ARBA00011050"/>
    </source>
</evidence>
<dbReference type="InterPro" id="IPR019786">
    <property type="entry name" value="Zinc_finger_PHD-type_CS"/>
</dbReference>
<dbReference type="GO" id="GO:0008270">
    <property type="term" value="F:zinc ion binding"/>
    <property type="evidence" value="ECO:0007669"/>
    <property type="project" value="UniProtKB-KW"/>
</dbReference>
<evidence type="ECO:0000256" key="3">
    <source>
        <dbReference type="ARBA" id="ARBA00021616"/>
    </source>
</evidence>
<evidence type="ECO:0000256" key="9">
    <source>
        <dbReference type="SAM" id="MobiDB-lite"/>
    </source>
</evidence>
<dbReference type="Pfam" id="PF00628">
    <property type="entry name" value="PHD"/>
    <property type="match status" value="1"/>
</dbReference>
<feature type="compositionally biased region" description="Polar residues" evidence="9">
    <location>
        <begin position="692"/>
        <end position="704"/>
    </location>
</feature>
<evidence type="ECO:0000256" key="1">
    <source>
        <dbReference type="ARBA" id="ARBA00002311"/>
    </source>
</evidence>
<feature type="region of interest" description="Disordered" evidence="9">
    <location>
        <begin position="554"/>
        <end position="755"/>
    </location>
</feature>
<dbReference type="GO" id="GO:0031564">
    <property type="term" value="P:transcription antitermination"/>
    <property type="evidence" value="ECO:0007669"/>
    <property type="project" value="TreeGrafter"/>
</dbReference>
<feature type="compositionally biased region" description="Polar residues" evidence="9">
    <location>
        <begin position="778"/>
        <end position="789"/>
    </location>
</feature>
<dbReference type="PANTHER" id="PTHR11477">
    <property type="entry name" value="TRANSCRIPTION FACTOR S-II ZINC FINGER DOMAIN-CONTAINING PROTEIN"/>
    <property type="match status" value="1"/>
</dbReference>
<dbReference type="EMBL" id="JAPDMZ010000154">
    <property type="protein sequence ID" value="KAK0547710.1"/>
    <property type="molecule type" value="Genomic_DNA"/>
</dbReference>
<protein>
    <recommendedName>
        <fullName evidence="3">Transcription factor BYE1</fullName>
    </recommendedName>
</protein>
<dbReference type="SUPFAM" id="SSF46942">
    <property type="entry name" value="Elongation factor TFIIS domain 2"/>
    <property type="match status" value="1"/>
</dbReference>
<reference evidence="12" key="1">
    <citation type="journal article" date="2023" name="PhytoFront">
        <title>Draft Genome Resources of Seven Strains of Tilletia horrida, Causal Agent of Kernel Smut of Rice.</title>
        <authorList>
            <person name="Khanal S."/>
            <person name="Antony Babu S."/>
            <person name="Zhou X.G."/>
        </authorList>
    </citation>
    <scope>NUCLEOTIDE SEQUENCE</scope>
    <source>
        <strain evidence="12">TX6</strain>
    </source>
</reference>
<feature type="compositionally biased region" description="Low complexity" evidence="9">
    <location>
        <begin position="176"/>
        <end position="203"/>
    </location>
</feature>
<gene>
    <name evidence="12" type="primary">BYE1</name>
    <name evidence="12" type="ORF">OC846_004749</name>
</gene>
<feature type="domain" description="TFIIS central" evidence="11">
    <location>
        <begin position="414"/>
        <end position="546"/>
    </location>
</feature>
<comment type="similarity">
    <text evidence="2">Belongs to the BYE1 family.</text>
</comment>
<feature type="region of interest" description="Disordered" evidence="9">
    <location>
        <begin position="154"/>
        <end position="215"/>
    </location>
</feature>
<keyword evidence="4" id="KW-0479">Metal-binding</keyword>
<dbReference type="SUPFAM" id="SSF57903">
    <property type="entry name" value="FYVE/PHD zinc finger"/>
    <property type="match status" value="1"/>
</dbReference>
<feature type="compositionally biased region" description="Gly residues" evidence="9">
    <location>
        <begin position="1355"/>
        <end position="1378"/>
    </location>
</feature>
<dbReference type="PROSITE" id="PS50016">
    <property type="entry name" value="ZF_PHD_2"/>
    <property type="match status" value="1"/>
</dbReference>
<evidence type="ECO:0000256" key="8">
    <source>
        <dbReference type="PROSITE-ProRule" id="PRU00146"/>
    </source>
</evidence>
<feature type="region of interest" description="Disordered" evidence="9">
    <location>
        <begin position="50"/>
        <end position="74"/>
    </location>
</feature>
<dbReference type="InterPro" id="IPR013083">
    <property type="entry name" value="Znf_RING/FYVE/PHD"/>
</dbReference>
<keyword evidence="5 8" id="KW-0863">Zinc-finger</keyword>
<evidence type="ECO:0000256" key="7">
    <source>
        <dbReference type="ARBA" id="ARBA00023242"/>
    </source>
</evidence>
<dbReference type="PANTHER" id="PTHR11477:SF0">
    <property type="entry name" value="IP08861P-RELATED"/>
    <property type="match status" value="1"/>
</dbReference>
<feature type="compositionally biased region" description="Low complexity" evidence="9">
    <location>
        <begin position="25"/>
        <end position="37"/>
    </location>
</feature>
<dbReference type="GO" id="GO:0001139">
    <property type="term" value="F:RNA polymerase II complex recruiting activity"/>
    <property type="evidence" value="ECO:0007669"/>
    <property type="project" value="TreeGrafter"/>
</dbReference>
<dbReference type="Pfam" id="PF07500">
    <property type="entry name" value="TFIIS_M"/>
    <property type="match status" value="1"/>
</dbReference>
<evidence type="ECO:0000313" key="13">
    <source>
        <dbReference type="Proteomes" id="UP001176517"/>
    </source>
</evidence>
<dbReference type="PROSITE" id="PS01359">
    <property type="entry name" value="ZF_PHD_1"/>
    <property type="match status" value="1"/>
</dbReference>
<accession>A0AAN6JWM4</accession>
<keyword evidence="7" id="KW-0539">Nucleus</keyword>
<comment type="function">
    <text evidence="1">Negative regulator of transcription elongation.</text>
</comment>
<evidence type="ECO:0000256" key="6">
    <source>
        <dbReference type="ARBA" id="ARBA00022833"/>
    </source>
</evidence>
<dbReference type="InterPro" id="IPR001965">
    <property type="entry name" value="Znf_PHD"/>
</dbReference>
<feature type="compositionally biased region" description="Gly residues" evidence="9">
    <location>
        <begin position="815"/>
        <end position="830"/>
    </location>
</feature>
<dbReference type="Gene3D" id="1.10.472.30">
    <property type="entry name" value="Transcription elongation factor S-II, central domain"/>
    <property type="match status" value="1"/>
</dbReference>
<dbReference type="InterPro" id="IPR012921">
    <property type="entry name" value="SPOC_C"/>
</dbReference>
<feature type="compositionally biased region" description="Low complexity" evidence="9">
    <location>
        <begin position="1224"/>
        <end position="1239"/>
    </location>
</feature>
<dbReference type="CDD" id="cd21538">
    <property type="entry name" value="SPOC_TFIIS"/>
    <property type="match status" value="1"/>
</dbReference>
<dbReference type="SMART" id="SM00249">
    <property type="entry name" value="PHD"/>
    <property type="match status" value="1"/>
</dbReference>
<dbReference type="InterPro" id="IPR036575">
    <property type="entry name" value="TFIIS_cen_dom_sf"/>
</dbReference>
<feature type="region of interest" description="Disordered" evidence="9">
    <location>
        <begin position="277"/>
        <end position="404"/>
    </location>
</feature>
<feature type="compositionally biased region" description="Polar residues" evidence="9">
    <location>
        <begin position="714"/>
        <end position="728"/>
    </location>
</feature>
<feature type="compositionally biased region" description="Polar residues" evidence="9">
    <location>
        <begin position="367"/>
        <end position="387"/>
    </location>
</feature>
<feature type="compositionally biased region" description="Basic and acidic residues" evidence="9">
    <location>
        <begin position="554"/>
        <end position="563"/>
    </location>
</feature>
<dbReference type="GO" id="GO:0031440">
    <property type="term" value="P:regulation of mRNA 3'-end processing"/>
    <property type="evidence" value="ECO:0007669"/>
    <property type="project" value="TreeGrafter"/>
</dbReference>
<dbReference type="SMART" id="SM00510">
    <property type="entry name" value="TFS2M"/>
    <property type="match status" value="1"/>
</dbReference>
<keyword evidence="13" id="KW-1185">Reference proteome</keyword>
<evidence type="ECO:0000313" key="12">
    <source>
        <dbReference type="EMBL" id="KAK0547710.1"/>
    </source>
</evidence>
<dbReference type="Gene3D" id="3.30.40.10">
    <property type="entry name" value="Zinc/RING finger domain, C3HC4 (zinc finger)"/>
    <property type="match status" value="1"/>
</dbReference>
<dbReference type="InterPro" id="IPR003618">
    <property type="entry name" value="TFIIS_cen_dom"/>
</dbReference>
<dbReference type="Proteomes" id="UP001176517">
    <property type="component" value="Unassembled WGS sequence"/>
</dbReference>
<feature type="region of interest" description="Disordered" evidence="9">
    <location>
        <begin position="768"/>
        <end position="954"/>
    </location>
</feature>
<dbReference type="GO" id="GO:0000977">
    <property type="term" value="F:RNA polymerase II transcription regulatory region sequence-specific DNA binding"/>
    <property type="evidence" value="ECO:0007669"/>
    <property type="project" value="TreeGrafter"/>
</dbReference>
<dbReference type="GO" id="GO:0005634">
    <property type="term" value="C:nucleus"/>
    <property type="evidence" value="ECO:0007669"/>
    <property type="project" value="TreeGrafter"/>
</dbReference>
<evidence type="ECO:0000256" key="5">
    <source>
        <dbReference type="ARBA" id="ARBA00022771"/>
    </source>
</evidence>
<feature type="region of interest" description="Disordered" evidence="9">
    <location>
        <begin position="1"/>
        <end position="37"/>
    </location>
</feature>
<dbReference type="PROSITE" id="PS51321">
    <property type="entry name" value="TFIIS_CENTRAL"/>
    <property type="match status" value="1"/>
</dbReference>
<evidence type="ECO:0000259" key="10">
    <source>
        <dbReference type="PROSITE" id="PS50016"/>
    </source>
</evidence>
<organism evidence="12 13">
    <name type="scientific">Tilletia horrida</name>
    <dbReference type="NCBI Taxonomy" id="155126"/>
    <lineage>
        <taxon>Eukaryota</taxon>
        <taxon>Fungi</taxon>
        <taxon>Dikarya</taxon>
        <taxon>Basidiomycota</taxon>
        <taxon>Ustilaginomycotina</taxon>
        <taxon>Exobasidiomycetes</taxon>
        <taxon>Tilletiales</taxon>
        <taxon>Tilletiaceae</taxon>
        <taxon>Tilletia</taxon>
    </lineage>
</organism>
<proteinExistence type="inferred from homology"/>
<feature type="compositionally biased region" description="Polar residues" evidence="9">
    <location>
        <begin position="53"/>
        <end position="68"/>
    </location>
</feature>
<feature type="compositionally biased region" description="Polar residues" evidence="9">
    <location>
        <begin position="159"/>
        <end position="169"/>
    </location>
</feature>
<sequence length="1378" mass="139393">MVPSSSNSSSTSSAWMSPGANLGFTSTSSASHHHAPTAATSSATHFLAVAPPSDTSSATGTVHHSSTIPGAAYGQPHPYQHQFYPVVPSSTSVPVNGVLGGPSTGPAPSGSDYSGIDPALLLYGQTQVVTPPHPSVSAAASLDPPALLLQQAGTAGFDPTSSSTAGTRQSARRAQHQAGLQQLQQARNASSAAQLQQLQQQAQETHGQDGDDDDEDDDQAVYCICKAKDDGSPMVECGLCEDWFHLRCVGLSKRAVDKLKSYVCPPCTAKMALSKPTLSKDKTKRPAVVKSSSPPSDRSSPADSEADSAYEPPSENVPSTGGQNAVKRKSQSEGSVSTKKAKLSATGSPGTTAPIVVKSETKGATGKRSSSDAFGSSTSNGTVKKQLSSSSTSSSAQSSTTDWHSLHDPYREIVRKHCIQQFINLFDGMFPRSSKSTSSEAPSAAQAYAFALESALFKLNAEPVPLKTNRFQVGKAYKDRFRTLLFSLKDQSNTTLRAKIVSGELPANLLAKMSHAELANDEIKSKVEKAQRESLASSILKKEAGVMRKMTHKGEVEIQRGGEDSSSFSNESSKEKDKTGASTSGPSGGASMIKKLLSNSSAAGKSGSPGSSGSPRSPLGATSRSTSVSAATSKAAGQSAALSAGKGASPATSLPSIPRKTSAPAALTSKGKSPSDAGATPSTPASTEGADSPSTKFNFGSLWTGSPGGDESGGASTPNIKSEFSSASGAVKAEVSPDLPAQHDGDGETLDLGDLGVSDDLIDKFLDDTLRDGGGASAANTQQKQQAVTQALAAVSTGKKPTPSAPSGPRAATGSRGGATVRGGGGGRGGARGRKAGGPVSGANAQPVAKRSGSPPRGPSAASSSSKQPPSGPSALSSINTTKLPDVPKRGAVPLKSALKSSSSNQAGKAGEGGGSEGGPPAAKFPSRQVWSGAMTMPDEGTFSGTVRQIGGRPLGTDPRVWSLFFPDPHTTIEGRLPSQMAEDYLVASTHAHRTEVVAFVLERALVLHGLAMAGDDAPLTEAANQRGYEKVIRYFAGRGRYGVLGSDPSARGRIIKDFYVASLPASAPVPAWLSGLVPGGLDTYEPDLEMSRKGVGRTGGMGSGGGQREDVFILAAVLFKGALDAELESMGPAPSSISGLGTSVPPSLDTVTTSASSSAAIPADPLAGLLGAGGASALQDLLKSVGGGATPDLGSGSTFEQQPNQNPPPIALPASNTLPDPFPATSGAGAAPSSSSTSEVNTTMPASTASALAQVPTDKLEPLLLANPGLVDQLMASLKEQGKLGDLSALFPAGQGEAAAGPAPASAADDEYVPSAPDSGISGFAAMGGGHGAYPAPGPTYPGSYHPYDSGRSGYSGGRGGGGYGRGRGGHGRGGWQ</sequence>
<feature type="compositionally biased region" description="Polar residues" evidence="9">
    <location>
        <begin position="1196"/>
        <end position="1205"/>
    </location>
</feature>
<feature type="compositionally biased region" description="Low complexity" evidence="9">
    <location>
        <begin position="580"/>
        <end position="641"/>
    </location>
</feature>
<comment type="caution">
    <text evidence="12">The sequence shown here is derived from an EMBL/GenBank/DDBJ whole genome shotgun (WGS) entry which is preliminary data.</text>
</comment>
<dbReference type="GO" id="GO:0006362">
    <property type="term" value="P:transcription elongation by RNA polymerase I"/>
    <property type="evidence" value="ECO:0007669"/>
    <property type="project" value="TreeGrafter"/>
</dbReference>
<feature type="compositionally biased region" description="Low complexity" evidence="9">
    <location>
        <begin position="1"/>
        <end position="13"/>
    </location>
</feature>
<evidence type="ECO:0000259" key="11">
    <source>
        <dbReference type="PROSITE" id="PS51321"/>
    </source>
</evidence>
<keyword evidence="6" id="KW-0862">Zinc</keyword>
<feature type="region of interest" description="Disordered" evidence="9">
    <location>
        <begin position="1189"/>
        <end position="1246"/>
    </location>
</feature>
<feature type="region of interest" description="Disordered" evidence="9">
    <location>
        <begin position="1346"/>
        <end position="1378"/>
    </location>
</feature>
<dbReference type="InterPro" id="IPR019787">
    <property type="entry name" value="Znf_PHD-finger"/>
</dbReference>
<feature type="domain" description="PHD-type" evidence="10">
    <location>
        <begin position="220"/>
        <end position="270"/>
    </location>
</feature>